<gene>
    <name evidence="1" type="ordered locus">SpiGrapes_0507</name>
</gene>
<dbReference type="InterPro" id="IPR021352">
    <property type="entry name" value="DUF2971"/>
</dbReference>
<dbReference type="AlphaFoldDB" id="G8QWR7"/>
<reference evidence="1 2" key="1">
    <citation type="submission" date="2011-11" db="EMBL/GenBank/DDBJ databases">
        <title>Complete sequence of Spirochaeta sp. grapes.</title>
        <authorList>
            <consortium name="US DOE Joint Genome Institute"/>
            <person name="Lucas S."/>
            <person name="Han J."/>
            <person name="Lapidus A."/>
            <person name="Cheng J.-F."/>
            <person name="Goodwin L."/>
            <person name="Pitluck S."/>
            <person name="Peters L."/>
            <person name="Ovchinnikova G."/>
            <person name="Munk A.C."/>
            <person name="Detter J.C."/>
            <person name="Han C."/>
            <person name="Tapia R."/>
            <person name="Land M."/>
            <person name="Hauser L."/>
            <person name="Kyrpides N."/>
            <person name="Ivanova N."/>
            <person name="Pagani I."/>
            <person name="Ritalahtilisa K."/>
            <person name="Loeffler F."/>
            <person name="Woyke T."/>
        </authorList>
    </citation>
    <scope>NUCLEOTIDE SEQUENCE [LARGE SCALE GENOMIC DNA]</scope>
    <source>
        <strain evidence="2">ATCC BAA-1885 / DSM 22778 / Grapes</strain>
    </source>
</reference>
<dbReference type="HOGENOM" id="CLU_1084366_0_0_12"/>
<dbReference type="STRING" id="158190.SpiGrapes_0507"/>
<proteinExistence type="predicted"/>
<dbReference type="EMBL" id="CP003155">
    <property type="protein sequence ID" value="AEV28361.1"/>
    <property type="molecule type" value="Genomic_DNA"/>
</dbReference>
<protein>
    <recommendedName>
        <fullName evidence="3">DUF2971 domain-containing protein</fullName>
    </recommendedName>
</protein>
<evidence type="ECO:0000313" key="1">
    <source>
        <dbReference type="EMBL" id="AEV28361.1"/>
    </source>
</evidence>
<dbReference type="eggNOG" id="ENOG503335Q">
    <property type="taxonomic scope" value="Bacteria"/>
</dbReference>
<evidence type="ECO:0008006" key="3">
    <source>
        <dbReference type="Google" id="ProtNLM"/>
    </source>
</evidence>
<evidence type="ECO:0000313" key="2">
    <source>
        <dbReference type="Proteomes" id="UP000005632"/>
    </source>
</evidence>
<accession>G8QWR7</accession>
<dbReference type="Pfam" id="PF11185">
    <property type="entry name" value="DUF2971"/>
    <property type="match status" value="1"/>
</dbReference>
<organism evidence="1 2">
    <name type="scientific">Sphaerochaeta pleomorpha (strain ATCC BAA-1885 / DSM 22778 / Grapes)</name>
    <dbReference type="NCBI Taxonomy" id="158190"/>
    <lineage>
        <taxon>Bacteria</taxon>
        <taxon>Pseudomonadati</taxon>
        <taxon>Spirochaetota</taxon>
        <taxon>Spirochaetia</taxon>
        <taxon>Spirochaetales</taxon>
        <taxon>Sphaerochaetaceae</taxon>
        <taxon>Sphaerochaeta</taxon>
    </lineage>
</organism>
<dbReference type="OrthoDB" id="332581at2"/>
<name>G8QWR7_SPHPG</name>
<dbReference type="Proteomes" id="UP000005632">
    <property type="component" value="Chromosome"/>
</dbReference>
<keyword evidence="2" id="KW-1185">Reference proteome</keyword>
<sequence>MLVQPLKDVPEIILSNDTIFHYTTAKAAVEFILFNEELKMSLIKNSKDPFEAKSANNPDYYSPLSLAYAYSENQRINIERAEKYINRIASQSKHVCFCENNYINGEIKSLNDCGFIKQRMWDQYGEHFSGVCLAFSLQELKKMSNKVYWKERQYLTYEEQIEISSIGLNKEKLANEEQLNKKELKGKVLEYLNRKNIDYGGEKEIRAITFTNSMKYLKIGNCLKSIIICADAMKNQFIINQIIDYAKKKEIEYFNLHWRDQYVLWAGEKERQIFSEISNTVKRDFF</sequence>
<dbReference type="KEGG" id="sgp:SpiGrapes_0507"/>
<dbReference type="RefSeq" id="WP_014269210.1">
    <property type="nucleotide sequence ID" value="NC_016633.1"/>
</dbReference>